<dbReference type="PROSITE" id="PS00894">
    <property type="entry name" value="HTH_DEOR_1"/>
    <property type="match status" value="1"/>
</dbReference>
<evidence type="ECO:0000256" key="3">
    <source>
        <dbReference type="ARBA" id="ARBA00023163"/>
    </source>
</evidence>
<dbReference type="PRINTS" id="PR00037">
    <property type="entry name" value="HTHLACR"/>
</dbReference>
<dbReference type="EMBL" id="CP013614">
    <property type="protein sequence ID" value="ALS01982.1"/>
    <property type="molecule type" value="Genomic_DNA"/>
</dbReference>
<feature type="domain" description="HTH deoR-type" evidence="4">
    <location>
        <begin position="2"/>
        <end position="57"/>
    </location>
</feature>
<evidence type="ECO:0000256" key="2">
    <source>
        <dbReference type="ARBA" id="ARBA00023125"/>
    </source>
</evidence>
<dbReference type="InterPro" id="IPR018356">
    <property type="entry name" value="Tscrpt_reg_HTH_DeoR_CS"/>
</dbReference>
<reference evidence="5 7" key="2">
    <citation type="submission" date="2015-12" db="EMBL/GenBank/DDBJ databases">
        <authorList>
            <person name="Lauer A."/>
            <person name="Humrighouse B."/>
            <person name="Loparev V."/>
            <person name="Shewmaker P.L."/>
            <person name="Whitney A.M."/>
            <person name="McLaughlin R.W."/>
        </authorList>
    </citation>
    <scope>NUCLEOTIDE SEQUENCE [LARGE SCALE GENOMIC DNA]</scope>
    <source>
        <strain evidence="5 7">LMG 23085</strain>
    </source>
</reference>
<dbReference type="RefSeq" id="WP_071878387.1">
    <property type="nucleotide sequence ID" value="NZ_JXLC01000019.1"/>
</dbReference>
<dbReference type="PROSITE" id="PS51000">
    <property type="entry name" value="HTH_DEOR_2"/>
    <property type="match status" value="1"/>
</dbReference>
<protein>
    <submittedName>
        <fullName evidence="5">DeoR family transcriptional regulator</fullName>
    </submittedName>
</protein>
<evidence type="ECO:0000256" key="1">
    <source>
        <dbReference type="ARBA" id="ARBA00023015"/>
    </source>
</evidence>
<name>A0A0S3KCM7_9ENTE</name>
<dbReference type="PANTHER" id="PTHR30363:SF60">
    <property type="entry name" value="HTH-TYPE TRANSCRIPTIONAL REGULATOR IOLR"/>
    <property type="match status" value="1"/>
</dbReference>
<dbReference type="KEGG" id="ess:ATZ33_11495"/>
<dbReference type="SUPFAM" id="SSF100950">
    <property type="entry name" value="NagB/RpiA/CoA transferase-like"/>
    <property type="match status" value="1"/>
</dbReference>
<dbReference type="InterPro" id="IPR050313">
    <property type="entry name" value="Carb_Metab_HTH_regulators"/>
</dbReference>
<dbReference type="InterPro" id="IPR001034">
    <property type="entry name" value="DeoR_HTH"/>
</dbReference>
<keyword evidence="2" id="KW-0238">DNA-binding</keyword>
<dbReference type="Pfam" id="PF00455">
    <property type="entry name" value="DeoRC"/>
    <property type="match status" value="1"/>
</dbReference>
<proteinExistence type="predicted"/>
<sequence length="251" mass="28519">MKLQRIQQIENYIQQQGSISLDELCRVFNVSKNTIRRDINELEKRGTLKKVYGGVVYVENNLVSFENRNIHNQKEKESIGARAALLIEENDLIYIDSGTTTSQILNNVNPELPFTLLTNNLDIINLAAAMNNVQLILIGNSYKRKTRSFVGIEDEAVVTRYNINKAFMAATGVSITSGLTNSDLMEYRIKKMIVQRAKDIYLLADSSKFDHSTLLTYSPLESIKGIVTTKELPQKYVDFCDLHTIELLYSN</sequence>
<dbReference type="SMART" id="SM01134">
    <property type="entry name" value="DeoRC"/>
    <property type="match status" value="1"/>
</dbReference>
<dbReference type="Pfam" id="PF08220">
    <property type="entry name" value="HTH_DeoR"/>
    <property type="match status" value="1"/>
</dbReference>
<evidence type="ECO:0000313" key="5">
    <source>
        <dbReference type="EMBL" id="ALS01982.1"/>
    </source>
</evidence>
<dbReference type="InterPro" id="IPR036390">
    <property type="entry name" value="WH_DNA-bd_sf"/>
</dbReference>
<keyword evidence="3" id="KW-0804">Transcription</keyword>
<accession>A0A0S3KCM7</accession>
<dbReference type="SMART" id="SM00420">
    <property type="entry name" value="HTH_DEOR"/>
    <property type="match status" value="1"/>
</dbReference>
<evidence type="ECO:0000259" key="4">
    <source>
        <dbReference type="PROSITE" id="PS51000"/>
    </source>
</evidence>
<organism evidence="6 8">
    <name type="scientific">Enterococcus silesiacus</name>
    <dbReference type="NCBI Taxonomy" id="332949"/>
    <lineage>
        <taxon>Bacteria</taxon>
        <taxon>Bacillati</taxon>
        <taxon>Bacillota</taxon>
        <taxon>Bacilli</taxon>
        <taxon>Lactobacillales</taxon>
        <taxon>Enterococcaceae</taxon>
        <taxon>Enterococcus</taxon>
    </lineage>
</organism>
<keyword evidence="7" id="KW-1185">Reference proteome</keyword>
<evidence type="ECO:0000313" key="7">
    <source>
        <dbReference type="Proteomes" id="UP000065511"/>
    </source>
</evidence>
<reference evidence="6 8" key="1">
    <citation type="submission" date="2014-12" db="EMBL/GenBank/DDBJ databases">
        <title>Draft genome sequences of 29 type strains of Enterococci.</title>
        <authorList>
            <person name="Zhong Z."/>
            <person name="Sun Z."/>
            <person name="Liu W."/>
            <person name="Zhang W."/>
            <person name="Zhang H."/>
        </authorList>
    </citation>
    <scope>NUCLEOTIDE SEQUENCE [LARGE SCALE GENOMIC DNA]</scope>
    <source>
        <strain evidence="6 8">DSM 22801</strain>
    </source>
</reference>
<dbReference type="Gene3D" id="1.10.10.10">
    <property type="entry name" value="Winged helix-like DNA-binding domain superfamily/Winged helix DNA-binding domain"/>
    <property type="match status" value="1"/>
</dbReference>
<dbReference type="EMBL" id="JXLC01000019">
    <property type="protein sequence ID" value="OJG90397.1"/>
    <property type="molecule type" value="Genomic_DNA"/>
</dbReference>
<evidence type="ECO:0000313" key="6">
    <source>
        <dbReference type="EMBL" id="OJG90397.1"/>
    </source>
</evidence>
<dbReference type="GO" id="GO:0003700">
    <property type="term" value="F:DNA-binding transcription factor activity"/>
    <property type="evidence" value="ECO:0007669"/>
    <property type="project" value="InterPro"/>
</dbReference>
<dbReference type="InterPro" id="IPR037171">
    <property type="entry name" value="NagB/RpiA_transferase-like"/>
</dbReference>
<dbReference type="Proteomes" id="UP000183039">
    <property type="component" value="Unassembled WGS sequence"/>
</dbReference>
<keyword evidence="1" id="KW-0805">Transcription regulation</keyword>
<dbReference type="PANTHER" id="PTHR30363">
    <property type="entry name" value="HTH-TYPE TRANSCRIPTIONAL REGULATOR SRLR-RELATED"/>
    <property type="match status" value="1"/>
</dbReference>
<dbReference type="InterPro" id="IPR014036">
    <property type="entry name" value="DeoR-like_C"/>
</dbReference>
<dbReference type="AlphaFoldDB" id="A0A0S3KCM7"/>
<dbReference type="Proteomes" id="UP000065511">
    <property type="component" value="Chromosome"/>
</dbReference>
<dbReference type="OrthoDB" id="9797223at2"/>
<evidence type="ECO:0000313" key="8">
    <source>
        <dbReference type="Proteomes" id="UP000183039"/>
    </source>
</evidence>
<dbReference type="InterPro" id="IPR036388">
    <property type="entry name" value="WH-like_DNA-bd_sf"/>
</dbReference>
<dbReference type="SUPFAM" id="SSF46785">
    <property type="entry name" value="Winged helix' DNA-binding domain"/>
    <property type="match status" value="1"/>
</dbReference>
<dbReference type="GO" id="GO:0003677">
    <property type="term" value="F:DNA binding"/>
    <property type="evidence" value="ECO:0007669"/>
    <property type="project" value="UniProtKB-KW"/>
</dbReference>
<gene>
    <name evidence="5" type="ORF">ATZ33_11495</name>
    <name evidence="6" type="ORF">RV15_GL001088</name>
</gene>